<proteinExistence type="predicted"/>
<protein>
    <recommendedName>
        <fullName evidence="3">Phage tail assembly chaperone protein, TAC</fullName>
    </recommendedName>
</protein>
<gene>
    <name evidence="1" type="ORF">SAMN05216382_1565</name>
</gene>
<evidence type="ECO:0000313" key="2">
    <source>
        <dbReference type="Proteomes" id="UP000199214"/>
    </source>
</evidence>
<dbReference type="Proteomes" id="UP000199214">
    <property type="component" value="Unassembled WGS sequence"/>
</dbReference>
<keyword evidence="2" id="KW-1185">Reference proteome</keyword>
<dbReference type="InterPro" id="IPR019056">
    <property type="entry name" value="Phage_TAC_6"/>
</dbReference>
<dbReference type="AlphaFoldDB" id="A0A1H7MSA3"/>
<name>A0A1H7MSA3_9SPHN</name>
<reference evidence="2" key="1">
    <citation type="submission" date="2016-10" db="EMBL/GenBank/DDBJ databases">
        <authorList>
            <person name="Varghese N."/>
            <person name="Submissions S."/>
        </authorList>
    </citation>
    <scope>NUCLEOTIDE SEQUENCE [LARGE SCALE GENOMIC DNA]</scope>
    <source>
        <strain evidence="2">JS21-1</strain>
    </source>
</reference>
<evidence type="ECO:0000313" key="1">
    <source>
        <dbReference type="EMBL" id="SEL13487.1"/>
    </source>
</evidence>
<accession>A0A1H7MSA3</accession>
<dbReference type="RefSeq" id="WP_093004939.1">
    <property type="nucleotide sequence ID" value="NZ_FNZZ01000002.1"/>
</dbReference>
<evidence type="ECO:0008006" key="3">
    <source>
        <dbReference type="Google" id="ProtNLM"/>
    </source>
</evidence>
<dbReference type="OrthoDB" id="7582980at2"/>
<organism evidence="1 2">
    <name type="scientific">Sphingomonas palmae</name>
    <dbReference type="NCBI Taxonomy" id="1855283"/>
    <lineage>
        <taxon>Bacteria</taxon>
        <taxon>Pseudomonadati</taxon>
        <taxon>Pseudomonadota</taxon>
        <taxon>Alphaproteobacteria</taxon>
        <taxon>Sphingomonadales</taxon>
        <taxon>Sphingomonadaceae</taxon>
        <taxon>Sphingomonas</taxon>
    </lineage>
</organism>
<dbReference type="STRING" id="1855283.SAMN05216382_1565"/>
<dbReference type="EMBL" id="FNZZ01000002">
    <property type="protein sequence ID" value="SEL13487.1"/>
    <property type="molecule type" value="Genomic_DNA"/>
</dbReference>
<sequence length="64" mass="6975">MGDFARAARRLAGMTGVAWGWSPDAFWRATPDEVAAMFEAMMGEQAEPADGGVLARLRERYPDG</sequence>
<dbReference type="Pfam" id="PF09550">
    <property type="entry name" value="Phage_TAC_6"/>
    <property type="match status" value="1"/>
</dbReference>